<protein>
    <recommendedName>
        <fullName evidence="8">Orotate phosphoribosyltransferase</fullName>
    </recommendedName>
</protein>
<gene>
    <name evidence="6" type="ORF">UU14_C0017G0006</name>
</gene>
<comment type="subcellular location">
    <subcellularLocation>
        <location evidence="1">Membrane</location>
        <topology evidence="1">Multi-pass membrane protein</topology>
    </subcellularLocation>
</comment>
<comment type="caution">
    <text evidence="6">The sequence shown here is derived from an EMBL/GenBank/DDBJ whole genome shotgun (WGS) entry which is preliminary data.</text>
</comment>
<dbReference type="InterPro" id="IPR019109">
    <property type="entry name" value="MamF_MmsF"/>
</dbReference>
<evidence type="ECO:0000256" key="1">
    <source>
        <dbReference type="ARBA" id="ARBA00004141"/>
    </source>
</evidence>
<evidence type="ECO:0008006" key="8">
    <source>
        <dbReference type="Google" id="ProtNLM"/>
    </source>
</evidence>
<feature type="transmembrane region" description="Helical" evidence="5">
    <location>
        <begin position="12"/>
        <end position="37"/>
    </location>
</feature>
<accession>A0A0G0TAK4</accession>
<dbReference type="Pfam" id="PF09685">
    <property type="entry name" value="MamF_MmsF"/>
    <property type="match status" value="1"/>
</dbReference>
<reference evidence="6 7" key="1">
    <citation type="journal article" date="2015" name="Nature">
        <title>rRNA introns, odd ribosomes, and small enigmatic genomes across a large radiation of phyla.</title>
        <authorList>
            <person name="Brown C.T."/>
            <person name="Hug L.A."/>
            <person name="Thomas B.C."/>
            <person name="Sharon I."/>
            <person name="Castelle C.J."/>
            <person name="Singh A."/>
            <person name="Wilkins M.J."/>
            <person name="Williams K.H."/>
            <person name="Banfield J.F."/>
        </authorList>
    </citation>
    <scope>NUCLEOTIDE SEQUENCE [LARGE SCALE GENOMIC DNA]</scope>
</reference>
<evidence type="ECO:0000256" key="3">
    <source>
        <dbReference type="ARBA" id="ARBA00022989"/>
    </source>
</evidence>
<keyword evidence="2 5" id="KW-0812">Transmembrane</keyword>
<evidence type="ECO:0000256" key="4">
    <source>
        <dbReference type="ARBA" id="ARBA00023136"/>
    </source>
</evidence>
<dbReference type="AlphaFoldDB" id="A0A0G0TAK4"/>
<evidence type="ECO:0000313" key="6">
    <source>
        <dbReference type="EMBL" id="KKR71841.1"/>
    </source>
</evidence>
<sequence length="115" mass="12870">MTASQNDQNTWAMFVHLSTLLGLIIPFGNIALPLIIWQVKKNEMPDIESHGKQATNFQISMTIYAAISALLMIIVIGFFLFPALVILDVIFTVKAALAARDGKQYQYPLTIQFIK</sequence>
<keyword evidence="4 5" id="KW-0472">Membrane</keyword>
<name>A0A0G0TAK4_9BACT</name>
<keyword evidence="3 5" id="KW-1133">Transmembrane helix</keyword>
<evidence type="ECO:0000313" key="7">
    <source>
        <dbReference type="Proteomes" id="UP000034664"/>
    </source>
</evidence>
<dbReference type="Proteomes" id="UP000034664">
    <property type="component" value="Unassembled WGS sequence"/>
</dbReference>
<dbReference type="EMBL" id="LBZM01000017">
    <property type="protein sequence ID" value="KKR71841.1"/>
    <property type="molecule type" value="Genomic_DNA"/>
</dbReference>
<proteinExistence type="predicted"/>
<organism evidence="6 7">
    <name type="scientific">Candidatus Roizmanbacteria bacterium GW2011_GWB1_40_7</name>
    <dbReference type="NCBI Taxonomy" id="1618482"/>
    <lineage>
        <taxon>Bacteria</taxon>
        <taxon>Candidatus Roizmaniibacteriota</taxon>
    </lineage>
</organism>
<evidence type="ECO:0000256" key="5">
    <source>
        <dbReference type="SAM" id="Phobius"/>
    </source>
</evidence>
<evidence type="ECO:0000256" key="2">
    <source>
        <dbReference type="ARBA" id="ARBA00022692"/>
    </source>
</evidence>
<feature type="transmembrane region" description="Helical" evidence="5">
    <location>
        <begin position="57"/>
        <end position="90"/>
    </location>
</feature>